<dbReference type="Pfam" id="PF13579">
    <property type="entry name" value="Glyco_trans_4_4"/>
    <property type="match status" value="1"/>
</dbReference>
<dbReference type="Proteomes" id="UP000823660">
    <property type="component" value="Unassembled WGS sequence"/>
</dbReference>
<dbReference type="SUPFAM" id="SSF53756">
    <property type="entry name" value="UDP-Glycosyltransferase/glycogen phosphorylase"/>
    <property type="match status" value="1"/>
</dbReference>
<dbReference type="GO" id="GO:0016757">
    <property type="term" value="F:glycosyltransferase activity"/>
    <property type="evidence" value="ECO:0007669"/>
    <property type="project" value="InterPro"/>
</dbReference>
<name>A0A9D9I6S0_9BACT</name>
<dbReference type="Pfam" id="PF00534">
    <property type="entry name" value="Glycos_transf_1"/>
    <property type="match status" value="1"/>
</dbReference>
<feature type="domain" description="Glycosyltransferase subfamily 4-like N-terminal" evidence="2">
    <location>
        <begin position="24"/>
        <end position="148"/>
    </location>
</feature>
<gene>
    <name evidence="3" type="ORF">IAB99_04245</name>
</gene>
<sequence length="384" mass="43263">MAENKKKIIRATTVPKSLTSFCTGLLKELSEQYEVIALSSPGKELEQINTTDGVRTIAVPMERHISLSKDIIALFRMIRVFMKEKPYMVHSMTPKAGLLCMMAAWICRVPRRVHTFTGLVWPTTTGVRRSILMLTDKILCLCATHIIPEGQGVLQDLQAHITKKPMKVLGYGNVRGVDINYWDKTESVKEEGHKLRCRYGIDHEFTFLYVGRIVKDKGINELVEAFNELYSSHPESRLLLVGSKEDNLDPISEKSKEIIEHLPSIIMTGPVFGRDLVNYYSAADCFVLPSYREGFPNTPIEAGAMGLPCIVTDINGSREIIEDGNNGIIVPSKDSSALCKAMTNLLENKYLCNSLAENARPMIVSRFEQGFVRKCLYDFYNEIM</sequence>
<proteinExistence type="predicted"/>
<reference evidence="3" key="2">
    <citation type="journal article" date="2021" name="PeerJ">
        <title>Extensive microbial diversity within the chicken gut microbiome revealed by metagenomics and culture.</title>
        <authorList>
            <person name="Gilroy R."/>
            <person name="Ravi A."/>
            <person name="Getino M."/>
            <person name="Pursley I."/>
            <person name="Horton D.L."/>
            <person name="Alikhan N.F."/>
            <person name="Baker D."/>
            <person name="Gharbi K."/>
            <person name="Hall N."/>
            <person name="Watson M."/>
            <person name="Adriaenssens E.M."/>
            <person name="Foster-Nyarko E."/>
            <person name="Jarju S."/>
            <person name="Secka A."/>
            <person name="Antonio M."/>
            <person name="Oren A."/>
            <person name="Chaudhuri R.R."/>
            <person name="La Ragione R."/>
            <person name="Hildebrand F."/>
            <person name="Pallen M.J."/>
        </authorList>
    </citation>
    <scope>NUCLEOTIDE SEQUENCE</scope>
    <source>
        <strain evidence="3">B1-15692</strain>
    </source>
</reference>
<dbReference type="CDD" id="cd03808">
    <property type="entry name" value="GT4_CapM-like"/>
    <property type="match status" value="1"/>
</dbReference>
<organism evidence="3 4">
    <name type="scientific">Candidatus Cryptobacteroides faecipullorum</name>
    <dbReference type="NCBI Taxonomy" id="2840764"/>
    <lineage>
        <taxon>Bacteria</taxon>
        <taxon>Pseudomonadati</taxon>
        <taxon>Bacteroidota</taxon>
        <taxon>Bacteroidia</taxon>
        <taxon>Bacteroidales</taxon>
        <taxon>Candidatus Cryptobacteroides</taxon>
    </lineage>
</organism>
<dbReference type="EMBL" id="JADIMH010000022">
    <property type="protein sequence ID" value="MBO8466957.1"/>
    <property type="molecule type" value="Genomic_DNA"/>
</dbReference>
<evidence type="ECO:0000259" key="2">
    <source>
        <dbReference type="Pfam" id="PF13579"/>
    </source>
</evidence>
<evidence type="ECO:0000259" key="1">
    <source>
        <dbReference type="Pfam" id="PF00534"/>
    </source>
</evidence>
<feature type="domain" description="Glycosyl transferase family 1" evidence="1">
    <location>
        <begin position="203"/>
        <end position="360"/>
    </location>
</feature>
<accession>A0A9D9I6S0</accession>
<dbReference type="Gene3D" id="3.40.50.2000">
    <property type="entry name" value="Glycogen Phosphorylase B"/>
    <property type="match status" value="2"/>
</dbReference>
<comment type="caution">
    <text evidence="3">The sequence shown here is derived from an EMBL/GenBank/DDBJ whole genome shotgun (WGS) entry which is preliminary data.</text>
</comment>
<dbReference type="InterPro" id="IPR001296">
    <property type="entry name" value="Glyco_trans_1"/>
</dbReference>
<evidence type="ECO:0000313" key="3">
    <source>
        <dbReference type="EMBL" id="MBO8466957.1"/>
    </source>
</evidence>
<dbReference type="InterPro" id="IPR028098">
    <property type="entry name" value="Glyco_trans_4-like_N"/>
</dbReference>
<reference evidence="3" key="1">
    <citation type="submission" date="2020-10" db="EMBL/GenBank/DDBJ databases">
        <authorList>
            <person name="Gilroy R."/>
        </authorList>
    </citation>
    <scope>NUCLEOTIDE SEQUENCE</scope>
    <source>
        <strain evidence="3">B1-15692</strain>
    </source>
</reference>
<protein>
    <submittedName>
        <fullName evidence="3">Glycosyltransferase family 4 protein</fullName>
    </submittedName>
</protein>
<dbReference type="AlphaFoldDB" id="A0A9D9I6S0"/>
<evidence type="ECO:0000313" key="4">
    <source>
        <dbReference type="Proteomes" id="UP000823660"/>
    </source>
</evidence>
<dbReference type="PANTHER" id="PTHR12526">
    <property type="entry name" value="GLYCOSYLTRANSFERASE"/>
    <property type="match status" value="1"/>
</dbReference>